<dbReference type="Proteomes" id="UP001162992">
    <property type="component" value="Chromosome 18"/>
</dbReference>
<accession>A0ACC2B0D4</accession>
<keyword evidence="2" id="KW-1185">Reference proteome</keyword>
<proteinExistence type="predicted"/>
<sequence length="530" mass="59661">MAMEGEGEGLEEQQVMQQRADPATDRDCVMETAQEEPRILEADTDEPHRLDAAENRDAEVGSDGRTVTGALADNGTRLEPPVDRAFSTEAMAAQEEERGQQTVGMDCQQNVGMDADDLDPDGRDDHEEQVIWQNEAMAYTDTETHAPHAFHADLHDEAHEIDSMEEKNEEDDDVFEGSIEEQMTFSRELDAFFRERNMEFKPPKFYGEELNCLKLWRAVVRLGGYDQVTAGKLWRQVGESFKPPKRCTTVSWSFRGFYEKALLDYERWKMGTSMNSSYQEKPYLDTTFKGDENQEASSPNTLSQPCAGIVSALGRARRDAAARAMQGWHSQRIGNGEVGEPIIKDKSAAKREKRLKNAAGALKRKDHFSFEGSVKAPRIKGARTFGHEENFDDAGKYNFIASIPKKKVGRPELVKQVLKIKHDFRSGIDPLIIDEGPEADWVKINVHQTRDCFEVYALVPGLLREEVRIQCEAGGRLVIAGEPEQPENPWGVTAFRKVISLPMRIDAHQTSAVVTLHGQLFVRVPFALSE</sequence>
<reference evidence="2" key="1">
    <citation type="journal article" date="2024" name="Proc. Natl. Acad. Sci. U.S.A.">
        <title>Extraordinary preservation of gene collinearity over three hundred million years revealed in homosporous lycophytes.</title>
        <authorList>
            <person name="Li C."/>
            <person name="Wickell D."/>
            <person name="Kuo L.Y."/>
            <person name="Chen X."/>
            <person name="Nie B."/>
            <person name="Liao X."/>
            <person name="Peng D."/>
            <person name="Ji J."/>
            <person name="Jenkins J."/>
            <person name="Williams M."/>
            <person name="Shu S."/>
            <person name="Plott C."/>
            <person name="Barry K."/>
            <person name="Rajasekar S."/>
            <person name="Grimwood J."/>
            <person name="Han X."/>
            <person name="Sun S."/>
            <person name="Hou Z."/>
            <person name="He W."/>
            <person name="Dai G."/>
            <person name="Sun C."/>
            <person name="Schmutz J."/>
            <person name="Leebens-Mack J.H."/>
            <person name="Li F.W."/>
            <person name="Wang L."/>
        </authorList>
    </citation>
    <scope>NUCLEOTIDE SEQUENCE [LARGE SCALE GENOMIC DNA]</scope>
    <source>
        <strain evidence="2">cv. PW_Plant_1</strain>
    </source>
</reference>
<comment type="caution">
    <text evidence="1">The sequence shown here is derived from an EMBL/GenBank/DDBJ whole genome shotgun (WGS) entry which is preliminary data.</text>
</comment>
<gene>
    <name evidence="1" type="ORF">O6H91_18G041100</name>
</gene>
<evidence type="ECO:0000313" key="2">
    <source>
        <dbReference type="Proteomes" id="UP001162992"/>
    </source>
</evidence>
<evidence type="ECO:0000313" key="1">
    <source>
        <dbReference type="EMBL" id="KAJ7523192.1"/>
    </source>
</evidence>
<name>A0ACC2B0D4_DIPCM</name>
<organism evidence="1 2">
    <name type="scientific">Diphasiastrum complanatum</name>
    <name type="common">Issler's clubmoss</name>
    <name type="synonym">Lycopodium complanatum</name>
    <dbReference type="NCBI Taxonomy" id="34168"/>
    <lineage>
        <taxon>Eukaryota</taxon>
        <taxon>Viridiplantae</taxon>
        <taxon>Streptophyta</taxon>
        <taxon>Embryophyta</taxon>
        <taxon>Tracheophyta</taxon>
        <taxon>Lycopodiopsida</taxon>
        <taxon>Lycopodiales</taxon>
        <taxon>Lycopodiaceae</taxon>
        <taxon>Lycopodioideae</taxon>
        <taxon>Diphasiastrum</taxon>
    </lineage>
</organism>
<protein>
    <submittedName>
        <fullName evidence="1">Uncharacterized protein</fullName>
    </submittedName>
</protein>
<dbReference type="EMBL" id="CM055109">
    <property type="protein sequence ID" value="KAJ7523192.1"/>
    <property type="molecule type" value="Genomic_DNA"/>
</dbReference>